<evidence type="ECO:0000259" key="2">
    <source>
        <dbReference type="PROSITE" id="PS50011"/>
    </source>
</evidence>
<dbReference type="InterPro" id="IPR011009">
    <property type="entry name" value="Kinase-like_dom_sf"/>
</dbReference>
<feature type="compositionally biased region" description="Low complexity" evidence="1">
    <location>
        <begin position="1442"/>
        <end position="1476"/>
    </location>
</feature>
<dbReference type="InterPro" id="IPR000719">
    <property type="entry name" value="Prot_kinase_dom"/>
</dbReference>
<dbReference type="SUPFAM" id="SSF56112">
    <property type="entry name" value="Protein kinase-like (PK-like)"/>
    <property type="match status" value="1"/>
</dbReference>
<feature type="compositionally biased region" description="Low complexity" evidence="1">
    <location>
        <begin position="1127"/>
        <end position="1142"/>
    </location>
</feature>
<dbReference type="PANTHER" id="PTHR44329">
    <property type="entry name" value="SERINE/THREONINE-PROTEIN KINASE TNNI3K-RELATED"/>
    <property type="match status" value="1"/>
</dbReference>
<name>A0A835VYD8_CHLIN</name>
<feature type="region of interest" description="Disordered" evidence="1">
    <location>
        <begin position="95"/>
        <end position="130"/>
    </location>
</feature>
<dbReference type="Gene3D" id="3.30.200.20">
    <property type="entry name" value="Phosphorylase Kinase, domain 1"/>
    <property type="match status" value="1"/>
</dbReference>
<dbReference type="InterPro" id="IPR001245">
    <property type="entry name" value="Ser-Thr/Tyr_kinase_cat_dom"/>
</dbReference>
<feature type="compositionally biased region" description="Low complexity" evidence="1">
    <location>
        <begin position="1"/>
        <end position="25"/>
    </location>
</feature>
<evidence type="ECO:0000313" key="3">
    <source>
        <dbReference type="EMBL" id="KAG2433872.1"/>
    </source>
</evidence>
<feature type="region of interest" description="Disordered" evidence="1">
    <location>
        <begin position="1112"/>
        <end position="1142"/>
    </location>
</feature>
<dbReference type="InterPro" id="IPR051681">
    <property type="entry name" value="Ser/Thr_Kinases-Pseudokinases"/>
</dbReference>
<keyword evidence="4" id="KW-1185">Reference proteome</keyword>
<feature type="region of interest" description="Disordered" evidence="1">
    <location>
        <begin position="1"/>
        <end position="71"/>
    </location>
</feature>
<feature type="compositionally biased region" description="Low complexity" evidence="1">
    <location>
        <begin position="119"/>
        <end position="130"/>
    </location>
</feature>
<evidence type="ECO:0000313" key="4">
    <source>
        <dbReference type="Proteomes" id="UP000650467"/>
    </source>
</evidence>
<dbReference type="PROSITE" id="PS00108">
    <property type="entry name" value="PROTEIN_KINASE_ST"/>
    <property type="match status" value="1"/>
</dbReference>
<dbReference type="PANTHER" id="PTHR44329:SF214">
    <property type="entry name" value="PROTEIN KINASE DOMAIN-CONTAINING PROTEIN"/>
    <property type="match status" value="1"/>
</dbReference>
<dbReference type="SMART" id="SM00220">
    <property type="entry name" value="S_TKc"/>
    <property type="match status" value="1"/>
</dbReference>
<dbReference type="EMBL" id="JAEHOC010000018">
    <property type="protein sequence ID" value="KAG2433872.1"/>
    <property type="molecule type" value="Genomic_DNA"/>
</dbReference>
<dbReference type="GO" id="GO:0005524">
    <property type="term" value="F:ATP binding"/>
    <property type="evidence" value="ECO:0007669"/>
    <property type="project" value="InterPro"/>
</dbReference>
<feature type="region of interest" description="Disordered" evidence="1">
    <location>
        <begin position="676"/>
        <end position="695"/>
    </location>
</feature>
<sequence length="1476" mass="147872">MRSTDAPMSESAASSDASGHGAQDGRQGPPGCCSLTQHIRYQQQLGHLNQQASALPPPRQTSSSLSSHGTHVSAQRLYSPFSAATTEAELNGFDAEFPQRPAPSNEPPPHASSNGGLRAAAAAAASQQQPQQVSNMCARHSPPCSTAVSVATAAAGIAAAGRPPPPHMPEPRLQQQQQRLRWQAGCEPDCCLYVLPVDPSSNNSAQPHQQPHQQRSCQVCSCGSCTAAACGAASSTTAAASITFSAATTTSRASSASRAATAANTATPMGAAAAGSFKRRSACAATPYSSFAIGATATATGTATGMGMGTATATGALVSGMGLGSLHALSTAALPQVHRGLQPHVASSLGASGLGMALAGLPAGFAERLGGLPVGGLIAAAGGGGGAGDGGSASVLGYQLLNTNDSTGNVGMQQLLRLQSPPLSQPHLYPASARASRSYRRANTATPVSGGSSRFGTLEAAAAGAVPAALAAALGASGAVALPDGAMPLPSGQPLPCSSSPSTTIPAGTMGRPFDLSMGSSLFSAGWGASIGGGPCGGTQERLLGPAPGGALAALMQAALLPEPSGSEVWGQDRSLLSASQQPRAPLAEAAAAHHVLSGLVPLPAMPPLYQQQQQQQLLPPPGLVPAPLAALMPTIAAVPAFGIAAAAVGVGAPAVPAAPAGASAAAPAAAMGSYVAPSTTDSRRGSGSGLERTLSGSRLQVGRPFLGMPVAAVAVAPLAAAAAAATAADSAMKSSACPSFEIGPMCGAEMAEGTSPTLLQGPAQLQLHLRSLATGMSRRELSISVPAAAGCISPDGSVAMAAAAEAAKTAAAAVAAVLAEAQSDRIQLHTPDLESCWSDLRDLTFIGSGASGNVYSGTWCGVPVAVKFMLSGDRDELQRQQREAALSRLASHPHLVQTYAVAAAQLMPAHFAASIRPSELQRRASGLTNTDLLGTCAAGGTAAELYGTGTLSRTLSVEMGRQSQQSVMGTAATMATGPLAAIAAAAASAGRAAAPEESPAKKRATGTLLAGLGGKPCQTAVAVAAATGRGRAGAEQPRSPAPAAPVPGAAYDRLSPVSPAMVMRSGGAASCMPLMISATSPAAALPAPRGVLAATASFGAAAGQLRSPALTNPSGGSYAWRTPSQRRTTASSGRVSGGVASQCPPTTVLSTAISTVDEETVAAQLETGASVAGKRVARSDDSFDLGSVEGRGCGPLACVLQMSDVLAHIGARPGLWLTVVIMEVMDRGSLHRCIHGGGIFTPGQSTLEKRHRVRGMVRTLVEVAQGMAHLHASGLVHGDLKPANVLLKNASRDLRGFSAKVSDFGVSRPLPDGKPAVVSAEEWGTVIYTAPEVFNGSICAASDVFSFGVLTWHLTTGKLPHEDLNPFAVMFAVAKGELQLEWPSNVPKPLRKLGELCMAHDPAARPTFNHIVRALMKLETRMREVSASSPVALQPAGGGSVSASRSALSTAATLHPPSRSSQVQPPQHSHSIGVA</sequence>
<feature type="compositionally biased region" description="Pro residues" evidence="1">
    <location>
        <begin position="100"/>
        <end position="110"/>
    </location>
</feature>
<dbReference type="OrthoDB" id="4062651at2759"/>
<feature type="region of interest" description="Disordered" evidence="1">
    <location>
        <begin position="1429"/>
        <end position="1476"/>
    </location>
</feature>
<feature type="compositionally biased region" description="Polar residues" evidence="1">
    <location>
        <begin position="34"/>
        <end position="53"/>
    </location>
</feature>
<dbReference type="InterPro" id="IPR008271">
    <property type="entry name" value="Ser/Thr_kinase_AS"/>
</dbReference>
<organism evidence="3 4">
    <name type="scientific">Chlamydomonas incerta</name>
    <dbReference type="NCBI Taxonomy" id="51695"/>
    <lineage>
        <taxon>Eukaryota</taxon>
        <taxon>Viridiplantae</taxon>
        <taxon>Chlorophyta</taxon>
        <taxon>core chlorophytes</taxon>
        <taxon>Chlorophyceae</taxon>
        <taxon>CS clade</taxon>
        <taxon>Chlamydomonadales</taxon>
        <taxon>Chlamydomonadaceae</taxon>
        <taxon>Chlamydomonas</taxon>
    </lineage>
</organism>
<protein>
    <recommendedName>
        <fullName evidence="2">Protein kinase domain-containing protein</fullName>
    </recommendedName>
</protein>
<feature type="domain" description="Protein kinase" evidence="2">
    <location>
        <begin position="1127"/>
        <end position="1419"/>
    </location>
</feature>
<dbReference type="GO" id="GO:0004674">
    <property type="term" value="F:protein serine/threonine kinase activity"/>
    <property type="evidence" value="ECO:0007669"/>
    <property type="project" value="TreeGrafter"/>
</dbReference>
<dbReference type="PROSITE" id="PS50011">
    <property type="entry name" value="PROTEIN_KINASE_DOM"/>
    <property type="match status" value="1"/>
</dbReference>
<dbReference type="Pfam" id="PF07714">
    <property type="entry name" value="PK_Tyr_Ser-Thr"/>
    <property type="match status" value="1"/>
</dbReference>
<accession>A0A835VYD8</accession>
<evidence type="ECO:0000256" key="1">
    <source>
        <dbReference type="SAM" id="MobiDB-lite"/>
    </source>
</evidence>
<gene>
    <name evidence="3" type="ORF">HXX76_008225</name>
</gene>
<proteinExistence type="predicted"/>
<dbReference type="Gene3D" id="1.10.510.10">
    <property type="entry name" value="Transferase(Phosphotransferase) domain 1"/>
    <property type="match status" value="1"/>
</dbReference>
<comment type="caution">
    <text evidence="3">The sequence shown here is derived from an EMBL/GenBank/DDBJ whole genome shotgun (WGS) entry which is preliminary data.</text>
</comment>
<dbReference type="Proteomes" id="UP000650467">
    <property type="component" value="Unassembled WGS sequence"/>
</dbReference>
<reference evidence="3" key="1">
    <citation type="journal article" date="2020" name="bioRxiv">
        <title>Comparative genomics of Chlamydomonas.</title>
        <authorList>
            <person name="Craig R.J."/>
            <person name="Hasan A.R."/>
            <person name="Ness R.W."/>
            <person name="Keightley P.D."/>
        </authorList>
    </citation>
    <scope>NUCLEOTIDE SEQUENCE</scope>
    <source>
        <strain evidence="3">SAG 7.73</strain>
    </source>
</reference>